<feature type="transmembrane region" description="Helical" evidence="2">
    <location>
        <begin position="241"/>
        <end position="263"/>
    </location>
</feature>
<keyword evidence="2" id="KW-0472">Membrane</keyword>
<proteinExistence type="predicted"/>
<dbReference type="PANTHER" id="PTHR30373:SF2">
    <property type="entry name" value="UPF0603 PROTEIN YGCG"/>
    <property type="match status" value="1"/>
</dbReference>
<feature type="transmembrane region" description="Helical" evidence="2">
    <location>
        <begin position="275"/>
        <end position="299"/>
    </location>
</feature>
<name>A0A1H5UNJ3_9SPHI</name>
<dbReference type="RefSeq" id="WP_103905363.1">
    <property type="nucleotide sequence ID" value="NZ_CP049246.1"/>
</dbReference>
<gene>
    <name evidence="4" type="ORF">SAMN05421877_102357</name>
</gene>
<dbReference type="EMBL" id="FNUT01000002">
    <property type="protein sequence ID" value="SEF76615.1"/>
    <property type="molecule type" value="Genomic_DNA"/>
</dbReference>
<feature type="domain" description="TPM" evidence="3">
    <location>
        <begin position="52"/>
        <end position="171"/>
    </location>
</feature>
<dbReference type="PANTHER" id="PTHR30373">
    <property type="entry name" value="UPF0603 PROTEIN YGCG"/>
    <property type="match status" value="1"/>
</dbReference>
<organism evidence="4 5">
    <name type="scientific">Sphingobacterium lactis</name>
    <dbReference type="NCBI Taxonomy" id="797291"/>
    <lineage>
        <taxon>Bacteria</taxon>
        <taxon>Pseudomonadati</taxon>
        <taxon>Bacteroidota</taxon>
        <taxon>Sphingobacteriia</taxon>
        <taxon>Sphingobacteriales</taxon>
        <taxon>Sphingobacteriaceae</taxon>
        <taxon>Sphingobacterium</taxon>
    </lineage>
</organism>
<evidence type="ECO:0000256" key="2">
    <source>
        <dbReference type="SAM" id="Phobius"/>
    </source>
</evidence>
<dbReference type="Proteomes" id="UP000236731">
    <property type="component" value="Unassembled WGS sequence"/>
</dbReference>
<reference evidence="5" key="1">
    <citation type="submission" date="2016-10" db="EMBL/GenBank/DDBJ databases">
        <authorList>
            <person name="Varghese N."/>
            <person name="Submissions S."/>
        </authorList>
    </citation>
    <scope>NUCLEOTIDE SEQUENCE [LARGE SCALE GENOMIC DNA]</scope>
    <source>
        <strain evidence="5">DSM 22361</strain>
    </source>
</reference>
<dbReference type="AlphaFoldDB" id="A0A1H5UNJ3"/>
<dbReference type="Gene3D" id="3.10.310.50">
    <property type="match status" value="1"/>
</dbReference>
<keyword evidence="2" id="KW-1133">Transmembrane helix</keyword>
<evidence type="ECO:0000259" key="3">
    <source>
        <dbReference type="Pfam" id="PF04536"/>
    </source>
</evidence>
<protein>
    <recommendedName>
        <fullName evidence="3">TPM domain-containing protein</fullName>
    </recommendedName>
</protein>
<feature type="transmembrane region" description="Helical" evidence="2">
    <location>
        <begin position="320"/>
        <end position="340"/>
    </location>
</feature>
<feature type="transmembrane region" description="Helical" evidence="2">
    <location>
        <begin position="203"/>
        <end position="221"/>
    </location>
</feature>
<evidence type="ECO:0000313" key="5">
    <source>
        <dbReference type="Proteomes" id="UP000236731"/>
    </source>
</evidence>
<accession>A0A1H5UNJ3</accession>
<dbReference type="OrthoDB" id="9810918at2"/>
<keyword evidence="2" id="KW-0812">Transmembrane</keyword>
<keyword evidence="5" id="KW-1185">Reference proteome</keyword>
<dbReference type="Pfam" id="PF04536">
    <property type="entry name" value="TPM_phosphatase"/>
    <property type="match status" value="1"/>
</dbReference>
<sequence length="499" mass="56463">MIRSLHSKLKNPLGVIFLVIGFFCSFPEVYAQTYYTVDNLPSPKVAGQNFYVTDPDHILSSGTVEELNAISTDIEAHTQAEFAIAIVRDYTGDDDFQFAFDLFREWGIGKKESNNGLLLFIAVDRREYRFISGYGMEAIFPDAYLKRIGEKYLVENFRNNDYDRGVLEASKFIQHILKSPDAHEELKRQMPEAIPFFSFENPILKNSLLVIGFFLLIYLYIHFSSKSLIKRKRSTNPIAPVFYGMGCMVLLMFITVFIFAFVFNNIHQVYQVKHLPYFLMVLGSVIIAMKITTNSASIFKSYTDEQERMAARKEFMKRNGILLLLAPIAIYEFFSLSNYLRKNKNRFVPPDDSGNWERMVRTTNKKETATYLSPGQVKEEKIGALKYEVWKDTRTGKFKYIPWDLNKDYTVCPSCGYTTLEIDVTKTLKRATYKSTGVGEKGDKCQNCSYYQFKEEFVIPKKTRSSSSSSSGGGGSSSSSGGGSFGGGSSGGGGAGGRW</sequence>
<evidence type="ECO:0000256" key="1">
    <source>
        <dbReference type="SAM" id="MobiDB-lite"/>
    </source>
</evidence>
<evidence type="ECO:0000313" key="4">
    <source>
        <dbReference type="EMBL" id="SEF76615.1"/>
    </source>
</evidence>
<dbReference type="InterPro" id="IPR007621">
    <property type="entry name" value="TPM_dom"/>
</dbReference>
<feature type="compositionally biased region" description="Gly residues" evidence="1">
    <location>
        <begin position="471"/>
        <end position="499"/>
    </location>
</feature>
<feature type="region of interest" description="Disordered" evidence="1">
    <location>
        <begin position="462"/>
        <end position="499"/>
    </location>
</feature>